<feature type="transmembrane region" description="Helical" evidence="1">
    <location>
        <begin position="56"/>
        <end position="72"/>
    </location>
</feature>
<evidence type="ECO:0000313" key="2">
    <source>
        <dbReference type="EMBL" id="NER11932.1"/>
    </source>
</evidence>
<keyword evidence="3" id="KW-1185">Reference proteome</keyword>
<feature type="transmembrane region" description="Helical" evidence="1">
    <location>
        <begin position="84"/>
        <end position="104"/>
    </location>
</feature>
<dbReference type="Proteomes" id="UP000468581">
    <property type="component" value="Unassembled WGS sequence"/>
</dbReference>
<organism evidence="2 3">
    <name type="scientific">Leptobacterium flavescens</name>
    <dbReference type="NCBI Taxonomy" id="472055"/>
    <lineage>
        <taxon>Bacteria</taxon>
        <taxon>Pseudomonadati</taxon>
        <taxon>Bacteroidota</taxon>
        <taxon>Flavobacteriia</taxon>
        <taxon>Flavobacteriales</taxon>
        <taxon>Flavobacteriaceae</taxon>
        <taxon>Leptobacterium</taxon>
    </lineage>
</organism>
<feature type="transmembrane region" description="Helical" evidence="1">
    <location>
        <begin position="21"/>
        <end position="44"/>
    </location>
</feature>
<comment type="caution">
    <text evidence="2">The sequence shown here is derived from an EMBL/GenBank/DDBJ whole genome shotgun (WGS) entry which is preliminary data.</text>
</comment>
<feature type="transmembrane region" description="Helical" evidence="1">
    <location>
        <begin position="110"/>
        <end position="130"/>
    </location>
</feature>
<dbReference type="RefSeq" id="WP_163604975.1">
    <property type="nucleotide sequence ID" value="NZ_JAABOO010000001.1"/>
</dbReference>
<accession>A0A6P0UH23</accession>
<gene>
    <name evidence="2" type="ORF">GWK08_00635</name>
</gene>
<proteinExistence type="predicted"/>
<dbReference type="AlphaFoldDB" id="A0A6P0UH23"/>
<name>A0A6P0UH23_9FLAO</name>
<protein>
    <submittedName>
        <fullName evidence="2">Uncharacterized protein</fullName>
    </submittedName>
</protein>
<keyword evidence="1" id="KW-1133">Transmembrane helix</keyword>
<sequence length="145" mass="16974">MYIYKYFKKPFTGLQLLLQALGLLIVSLVIGIISISIFYEQAFLEVIKTDEFNESTFFRIFSLIASVFFLALQVRRVYALIQNLFWAAVIVLGIFAISIVFTYFDAKDPFFIYTGFKVLYWTWLFFGGFIKKENRNSHVKLLKGK</sequence>
<reference evidence="2 3" key="1">
    <citation type="submission" date="2020-01" db="EMBL/GenBank/DDBJ databases">
        <title>Leptobacterium flavescens.</title>
        <authorList>
            <person name="Wang G."/>
        </authorList>
    </citation>
    <scope>NUCLEOTIDE SEQUENCE [LARGE SCALE GENOMIC DNA]</scope>
    <source>
        <strain evidence="2 3">KCTC 22160</strain>
    </source>
</reference>
<keyword evidence="1" id="KW-0472">Membrane</keyword>
<keyword evidence="1" id="KW-0812">Transmembrane</keyword>
<evidence type="ECO:0000256" key="1">
    <source>
        <dbReference type="SAM" id="Phobius"/>
    </source>
</evidence>
<evidence type="ECO:0000313" key="3">
    <source>
        <dbReference type="Proteomes" id="UP000468581"/>
    </source>
</evidence>
<dbReference type="EMBL" id="JAABOO010000001">
    <property type="protein sequence ID" value="NER11932.1"/>
    <property type="molecule type" value="Genomic_DNA"/>
</dbReference>